<dbReference type="AlphaFoldDB" id="F3YZ06"/>
<dbReference type="HOGENOM" id="CLU_2154249_0_0_7"/>
<dbReference type="Proteomes" id="UP000007844">
    <property type="component" value="Chromosome"/>
</dbReference>
<dbReference type="EMBL" id="CP003221">
    <property type="protein sequence ID" value="EGJ49651.1"/>
    <property type="molecule type" value="Genomic_DNA"/>
</dbReference>
<keyword evidence="2" id="KW-1185">Reference proteome</keyword>
<reference evidence="1 2" key="1">
    <citation type="journal article" date="2011" name="J. Bacteriol.">
        <title>Genome sequence of the mercury-methylating and pleomorphic Desulfovibrio africanus Strain Walvis Bay.</title>
        <authorList>
            <person name="Brown S.D."/>
            <person name="Wall J.D."/>
            <person name="Kucken A.M."/>
            <person name="Gilmour C.C."/>
            <person name="Podar M."/>
            <person name="Brandt C.C."/>
            <person name="Teshima H."/>
            <person name="Detter J.C."/>
            <person name="Han C.S."/>
            <person name="Land M.L."/>
            <person name="Lucas S."/>
            <person name="Han J."/>
            <person name="Pennacchio L."/>
            <person name="Nolan M."/>
            <person name="Pitluck S."/>
            <person name="Woyke T."/>
            <person name="Goodwin L."/>
            <person name="Palumbo A.V."/>
            <person name="Elias D.A."/>
        </authorList>
    </citation>
    <scope>NUCLEOTIDE SEQUENCE [LARGE SCALE GENOMIC DNA]</scope>
    <source>
        <strain evidence="1 2">Walvis Bay</strain>
    </source>
</reference>
<dbReference type="KEGG" id="daf:Desaf_1312"/>
<sequence>MSHDTYDEELQDLVRNALAPLEKYFTTFIDLGFEDQEPRKVFIDDIGNTGMALVSHAQEEIAQALELLLDRVGRVVVKRAGMENRLGVRPRKILDVDLAGGEIKQQGWAKQ</sequence>
<accession>F3YZ06</accession>
<organism evidence="1 2">
    <name type="scientific">Desulfocurvibacter africanus subsp. africanus str. Walvis Bay</name>
    <dbReference type="NCBI Taxonomy" id="690850"/>
    <lineage>
        <taxon>Bacteria</taxon>
        <taxon>Pseudomonadati</taxon>
        <taxon>Thermodesulfobacteriota</taxon>
        <taxon>Desulfovibrionia</taxon>
        <taxon>Desulfovibrionales</taxon>
        <taxon>Desulfovibrionaceae</taxon>
        <taxon>Desulfocurvibacter</taxon>
    </lineage>
</organism>
<evidence type="ECO:0000313" key="2">
    <source>
        <dbReference type="Proteomes" id="UP000007844"/>
    </source>
</evidence>
<dbReference type="RefSeq" id="WP_005986050.1">
    <property type="nucleotide sequence ID" value="NC_016629.1"/>
</dbReference>
<gene>
    <name evidence="1" type="ORF">Desaf_1312</name>
</gene>
<proteinExistence type="predicted"/>
<protein>
    <submittedName>
        <fullName evidence="1">Uncharacterized protein</fullName>
    </submittedName>
</protein>
<name>F3YZ06_DESAF</name>
<evidence type="ECO:0000313" key="1">
    <source>
        <dbReference type="EMBL" id="EGJ49651.1"/>
    </source>
</evidence>
<dbReference type="eggNOG" id="ENOG50317XY">
    <property type="taxonomic scope" value="Bacteria"/>
</dbReference>